<evidence type="ECO:0000313" key="5">
    <source>
        <dbReference type="Proteomes" id="UP000245370"/>
    </source>
</evidence>
<gene>
    <name evidence="4" type="ORF">DIT68_08330</name>
</gene>
<keyword evidence="1" id="KW-0732">Signal</keyword>
<dbReference type="InterPro" id="IPR010620">
    <property type="entry name" value="SBBP_repeat"/>
</dbReference>
<keyword evidence="5" id="KW-1185">Reference proteome</keyword>
<dbReference type="PANTHER" id="PTHR35580">
    <property type="entry name" value="CELL SURFACE GLYCOPROTEIN (S-LAYER PROTEIN)-LIKE PROTEIN"/>
    <property type="match status" value="1"/>
</dbReference>
<dbReference type="Proteomes" id="UP000245370">
    <property type="component" value="Unassembled WGS sequence"/>
</dbReference>
<dbReference type="NCBIfam" id="TIGR04183">
    <property type="entry name" value="Por_Secre_tail"/>
    <property type="match status" value="1"/>
</dbReference>
<dbReference type="PANTHER" id="PTHR35580:SF1">
    <property type="entry name" value="PHYTASE-LIKE DOMAIN-CONTAINING PROTEIN"/>
    <property type="match status" value="1"/>
</dbReference>
<dbReference type="OrthoDB" id="9811934at2"/>
<dbReference type="Pfam" id="PF25778">
    <property type="entry name" value="DUF7948"/>
    <property type="match status" value="1"/>
</dbReference>
<sequence>MKKAQLKTRQYLCLCIIGTVSLFSNGQTDSFPYNELQIANYEAELSYKNGSFIENRGQLGVFGQPDVSAKKVMFYSAQPDFFDFVLRDRLSFVSAIGVDTTGLNYDVNRLDLRFFDDRVKSYKTLLPSAHLIGHAKRHYYTGLSSAGFENIREVGELHFKNLYNGIDMSLTHNRKGLKALFRIKQGVNPSTIKMEFDGLTGLNFTGGNVDIDAYQSTYQFQKPVAYQIDNSDNILFLAATYMVDADGRVYFNVPNYNTSLPVFVSIKQGDDPVITKEAGDNLEWSSYIGEAGKTTLHSVTTDEQGNVYYSGEANNIDFAESVGFSPNMNYSDGGDAFLIKFNEDIEPQWYTFLGGDNPTASNQPALDKSMSITTYTNNDIIMAGMSASTDLILADVNGDGIIDPTNDVSSNPNCGTCFDLFYARFNANGILNYSTYYGGEDAEIPMEIMNKSGSIYIVGERSTSTPLIPQAGASNFTDGTGFIMKIDANNQPLWFNSFDVERINTMTKNESNQLIIGGVLRFDNDMPSLNPSTDPDFNAYNGGYYDGFIAVFDQNDVLTHTAYYGGECRDMVTDLQTDVSTNITYGIGTAYAVPGNSCTNHGSGDIPIIGAGMSRAPWGAADHLLFKFTLPQANSPLNFTLSGYFSGDLEEYGTFSYSPFVVWTRPSIAILDKGAYAITGMSNSGNEPVSSFGPKIPFPASNPINFYDSTQINNNIGSLAMDAYIAVFDNSDELRYTTFFGNGGYSEGPVELNYTNVNEVNRLYFAGNTGTVNLPTTPPDERLFTEPYEVLTGTMYNDYFRDLGPSNLSGDFVAAWGSFITLDGLYDTPPLSTDNMENDQNFTLYPNPSKNKVNIVSDKLIRELVIFSMDGKIVASQKVNSKTTTIDISTFPKGNYVVKVATENSIGHSKIVKL</sequence>
<feature type="domain" description="Secretion system C-terminal sorting" evidence="2">
    <location>
        <begin position="844"/>
        <end position="912"/>
    </location>
</feature>
<dbReference type="Pfam" id="PF18962">
    <property type="entry name" value="Por_Secre_tail"/>
    <property type="match status" value="1"/>
</dbReference>
<evidence type="ECO:0000259" key="3">
    <source>
        <dbReference type="Pfam" id="PF25778"/>
    </source>
</evidence>
<evidence type="ECO:0000313" key="4">
    <source>
        <dbReference type="EMBL" id="PWH85634.1"/>
    </source>
</evidence>
<reference evidence="4 5" key="2">
    <citation type="submission" date="2018-05" db="EMBL/GenBank/DDBJ databases">
        <authorList>
            <person name="Lanie J.A."/>
            <person name="Ng W.-L."/>
            <person name="Kazmierczak K.M."/>
            <person name="Andrzejewski T.M."/>
            <person name="Davidsen T.M."/>
            <person name="Wayne K.J."/>
            <person name="Tettelin H."/>
            <person name="Glass J.I."/>
            <person name="Rusch D."/>
            <person name="Podicherti R."/>
            <person name="Tsui H.-C.T."/>
            <person name="Winkler M.E."/>
        </authorList>
    </citation>
    <scope>NUCLEOTIDE SEQUENCE [LARGE SCALE GENOMIC DNA]</scope>
    <source>
        <strain evidence="4 5">C305</strain>
    </source>
</reference>
<dbReference type="AlphaFoldDB" id="A0A2U2XCV9"/>
<dbReference type="Pfam" id="PF06739">
    <property type="entry name" value="SBBP"/>
    <property type="match status" value="1"/>
</dbReference>
<reference evidence="4 5" key="1">
    <citation type="submission" date="2018-05" db="EMBL/GenBank/DDBJ databases">
        <title>Brumimicrobium oceani sp. nov., isolated from coastal sediment.</title>
        <authorList>
            <person name="Kou Y."/>
        </authorList>
    </citation>
    <scope>NUCLEOTIDE SEQUENCE [LARGE SCALE GENOMIC DNA]</scope>
    <source>
        <strain evidence="4 5">C305</strain>
    </source>
</reference>
<evidence type="ECO:0000256" key="1">
    <source>
        <dbReference type="ARBA" id="ARBA00022729"/>
    </source>
</evidence>
<dbReference type="InterPro" id="IPR052918">
    <property type="entry name" value="Motility_Chemotaxis_Reg"/>
</dbReference>
<dbReference type="RefSeq" id="WP_109359339.1">
    <property type="nucleotide sequence ID" value="NZ_QFRJ01000005.1"/>
</dbReference>
<accession>A0A2U2XCV9</accession>
<name>A0A2U2XCV9_9FLAO</name>
<proteinExistence type="predicted"/>
<dbReference type="InterPro" id="IPR026444">
    <property type="entry name" value="Secre_tail"/>
</dbReference>
<feature type="domain" description="DUF7948" evidence="3">
    <location>
        <begin position="52"/>
        <end position="262"/>
    </location>
</feature>
<protein>
    <submittedName>
        <fullName evidence="4">Uncharacterized protein</fullName>
    </submittedName>
</protein>
<comment type="caution">
    <text evidence="4">The sequence shown here is derived from an EMBL/GenBank/DDBJ whole genome shotgun (WGS) entry which is preliminary data.</text>
</comment>
<organism evidence="4 5">
    <name type="scientific">Brumimicrobium oceani</name>
    <dbReference type="NCBI Taxonomy" id="2100725"/>
    <lineage>
        <taxon>Bacteria</taxon>
        <taxon>Pseudomonadati</taxon>
        <taxon>Bacteroidota</taxon>
        <taxon>Flavobacteriia</taxon>
        <taxon>Flavobacteriales</taxon>
        <taxon>Crocinitomicaceae</taxon>
        <taxon>Brumimicrobium</taxon>
    </lineage>
</organism>
<dbReference type="InterPro" id="IPR057708">
    <property type="entry name" value="DUF7948"/>
</dbReference>
<dbReference type="EMBL" id="QFRJ01000005">
    <property type="protein sequence ID" value="PWH85634.1"/>
    <property type="molecule type" value="Genomic_DNA"/>
</dbReference>
<evidence type="ECO:0000259" key="2">
    <source>
        <dbReference type="Pfam" id="PF18962"/>
    </source>
</evidence>